<name>A0A084W2J7_ANOSI</name>
<dbReference type="GO" id="GO:0061617">
    <property type="term" value="C:MICOS complex"/>
    <property type="evidence" value="ECO:0007669"/>
    <property type="project" value="UniProtKB-UniRule"/>
</dbReference>
<comment type="similarity">
    <text evidence="2 8">Belongs to the MICOS complex subunit Mic13 family.</text>
</comment>
<gene>
    <name evidence="9" type="ORF">ZHAS_00012226</name>
</gene>
<evidence type="ECO:0000313" key="11">
    <source>
        <dbReference type="Proteomes" id="UP000030765"/>
    </source>
</evidence>
<evidence type="ECO:0000256" key="5">
    <source>
        <dbReference type="ARBA" id="ARBA00022989"/>
    </source>
</evidence>
<evidence type="ECO:0000256" key="7">
    <source>
        <dbReference type="ARBA" id="ARBA00023136"/>
    </source>
</evidence>
<dbReference type="Proteomes" id="UP000030765">
    <property type="component" value="Unassembled WGS sequence"/>
</dbReference>
<evidence type="ECO:0000313" key="10">
    <source>
        <dbReference type="EnsemblMetazoa" id="ASIC012226-PA"/>
    </source>
</evidence>
<dbReference type="PANTHER" id="PTHR31816">
    <property type="entry name" value="MICOS COMPLEX SUBUNIT MIC13"/>
    <property type="match status" value="1"/>
</dbReference>
<dbReference type="VEuPathDB" id="VectorBase:ASIC012226"/>
<comment type="subcellular location">
    <subcellularLocation>
        <location evidence="1 8">Mitochondrion inner membrane</location>
        <topology evidence="1 8">Single-pass membrane protein</topology>
    </subcellularLocation>
</comment>
<reference evidence="9 11" key="1">
    <citation type="journal article" date="2014" name="BMC Genomics">
        <title>Genome sequence of Anopheles sinensis provides insight into genetics basis of mosquito competence for malaria parasites.</title>
        <authorList>
            <person name="Zhou D."/>
            <person name="Zhang D."/>
            <person name="Ding G."/>
            <person name="Shi L."/>
            <person name="Hou Q."/>
            <person name="Ye Y."/>
            <person name="Xu Y."/>
            <person name="Zhou H."/>
            <person name="Xiong C."/>
            <person name="Li S."/>
            <person name="Yu J."/>
            <person name="Hong S."/>
            <person name="Yu X."/>
            <person name="Zou P."/>
            <person name="Chen C."/>
            <person name="Chang X."/>
            <person name="Wang W."/>
            <person name="Lv Y."/>
            <person name="Sun Y."/>
            <person name="Ma L."/>
            <person name="Shen B."/>
            <person name="Zhu C."/>
        </authorList>
    </citation>
    <scope>NUCLEOTIDE SEQUENCE [LARGE SCALE GENOMIC DNA]</scope>
</reference>
<dbReference type="STRING" id="74873.A0A084W2J7"/>
<evidence type="ECO:0000256" key="2">
    <source>
        <dbReference type="ARBA" id="ARBA00006771"/>
    </source>
</evidence>
<accession>A0A084W2J7</accession>
<dbReference type="EMBL" id="KE525275">
    <property type="protein sequence ID" value="KFB44441.1"/>
    <property type="molecule type" value="Genomic_DNA"/>
</dbReference>
<protein>
    <recommendedName>
        <fullName evidence="8">MICOS complex subunit MIC13</fullName>
    </recommendedName>
</protein>
<dbReference type="Pfam" id="PF15884">
    <property type="entry name" value="QIL1"/>
    <property type="match status" value="1"/>
</dbReference>
<dbReference type="GO" id="GO:0044284">
    <property type="term" value="C:mitochondrial crista junction"/>
    <property type="evidence" value="ECO:0007669"/>
    <property type="project" value="TreeGrafter"/>
</dbReference>
<keyword evidence="11" id="KW-1185">Reference proteome</keyword>
<dbReference type="InterPro" id="IPR026769">
    <property type="entry name" value="Mic13"/>
</dbReference>
<evidence type="ECO:0000256" key="4">
    <source>
        <dbReference type="ARBA" id="ARBA00022792"/>
    </source>
</evidence>
<evidence type="ECO:0000256" key="8">
    <source>
        <dbReference type="RuleBase" id="RU363009"/>
    </source>
</evidence>
<evidence type="ECO:0000256" key="3">
    <source>
        <dbReference type="ARBA" id="ARBA00022692"/>
    </source>
</evidence>
<dbReference type="EnsemblMetazoa" id="ASIC012226-RA">
    <property type="protein sequence ID" value="ASIC012226-PA"/>
    <property type="gene ID" value="ASIC012226"/>
</dbReference>
<dbReference type="OMA" id="FIHMLPC"/>
<comment type="subunit">
    <text evidence="8">Component of the mitochondrial contact site and cristae organizing system (MICOS) complex.</text>
</comment>
<dbReference type="GO" id="GO:0042407">
    <property type="term" value="P:cristae formation"/>
    <property type="evidence" value="ECO:0007669"/>
    <property type="project" value="TreeGrafter"/>
</dbReference>
<comment type="function">
    <text evidence="8">Component of the MICOS complex, a large protein complex of the mitochondrial inner membrane that plays crucial roles in the maintenance of crista junctions, inner membrane architecture, and formation of contact sites to the outer membrane.</text>
</comment>
<proteinExistence type="inferred from homology"/>
<keyword evidence="7" id="KW-0472">Membrane</keyword>
<evidence type="ECO:0000256" key="6">
    <source>
        <dbReference type="ARBA" id="ARBA00023128"/>
    </source>
</evidence>
<evidence type="ECO:0000256" key="1">
    <source>
        <dbReference type="ARBA" id="ARBA00004434"/>
    </source>
</evidence>
<dbReference type="VEuPathDB" id="VectorBase:ASIS006331"/>
<dbReference type="PANTHER" id="PTHR31816:SF3">
    <property type="entry name" value="MICOS COMPLEX SUBUNIT MIC13"/>
    <property type="match status" value="1"/>
</dbReference>
<dbReference type="OrthoDB" id="5948578at2759"/>
<keyword evidence="6 8" id="KW-0496">Mitochondrion</keyword>
<sequence length="127" mass="14112">MVFRLPIRRLVLKTSLAGGAVYYSKEEGIWNEDTEKVYERYAAALQPHVQSVKQQIPLDIPALPSSGELCFVTKHYYNEGVKNTINFIHRLPCYAGQWAKKGSDAIKQALDAPAAQPVEATPAPAKK</sequence>
<reference evidence="10" key="2">
    <citation type="submission" date="2020-05" db="UniProtKB">
        <authorList>
            <consortium name="EnsemblMetazoa"/>
        </authorList>
    </citation>
    <scope>IDENTIFICATION</scope>
</reference>
<evidence type="ECO:0000313" key="9">
    <source>
        <dbReference type="EMBL" id="KFB44441.1"/>
    </source>
</evidence>
<keyword evidence="5" id="KW-1133">Transmembrane helix</keyword>
<keyword evidence="4 8" id="KW-0999">Mitochondrion inner membrane</keyword>
<organism evidence="9">
    <name type="scientific">Anopheles sinensis</name>
    <name type="common">Mosquito</name>
    <dbReference type="NCBI Taxonomy" id="74873"/>
    <lineage>
        <taxon>Eukaryota</taxon>
        <taxon>Metazoa</taxon>
        <taxon>Ecdysozoa</taxon>
        <taxon>Arthropoda</taxon>
        <taxon>Hexapoda</taxon>
        <taxon>Insecta</taxon>
        <taxon>Pterygota</taxon>
        <taxon>Neoptera</taxon>
        <taxon>Endopterygota</taxon>
        <taxon>Diptera</taxon>
        <taxon>Nematocera</taxon>
        <taxon>Culicoidea</taxon>
        <taxon>Culicidae</taxon>
        <taxon>Anophelinae</taxon>
        <taxon>Anopheles</taxon>
    </lineage>
</organism>
<dbReference type="EMBL" id="ATLV01019621">
    <property type="status" value="NOT_ANNOTATED_CDS"/>
    <property type="molecule type" value="Genomic_DNA"/>
</dbReference>
<keyword evidence="3" id="KW-0812">Transmembrane</keyword>
<dbReference type="AlphaFoldDB" id="A0A084W2J7"/>